<accession>A0A0A9DQ91</accession>
<dbReference type="EMBL" id="GBRH01207161">
    <property type="protein sequence ID" value="JAD90734.1"/>
    <property type="molecule type" value="Transcribed_RNA"/>
</dbReference>
<evidence type="ECO:0000313" key="1">
    <source>
        <dbReference type="EMBL" id="JAD90734.1"/>
    </source>
</evidence>
<dbReference type="AlphaFoldDB" id="A0A0A9DQ91"/>
<reference evidence="1" key="1">
    <citation type="submission" date="2014-09" db="EMBL/GenBank/DDBJ databases">
        <authorList>
            <person name="Magalhaes I.L.F."/>
            <person name="Oliveira U."/>
            <person name="Santos F.R."/>
            <person name="Vidigal T.H.D.A."/>
            <person name="Brescovit A.D."/>
            <person name="Santos A.J."/>
        </authorList>
    </citation>
    <scope>NUCLEOTIDE SEQUENCE</scope>
    <source>
        <tissue evidence="1">Shoot tissue taken approximately 20 cm above the soil surface</tissue>
    </source>
</reference>
<organism evidence="1">
    <name type="scientific">Arundo donax</name>
    <name type="common">Giant reed</name>
    <name type="synonym">Donax arundinaceus</name>
    <dbReference type="NCBI Taxonomy" id="35708"/>
    <lineage>
        <taxon>Eukaryota</taxon>
        <taxon>Viridiplantae</taxon>
        <taxon>Streptophyta</taxon>
        <taxon>Embryophyta</taxon>
        <taxon>Tracheophyta</taxon>
        <taxon>Spermatophyta</taxon>
        <taxon>Magnoliopsida</taxon>
        <taxon>Liliopsida</taxon>
        <taxon>Poales</taxon>
        <taxon>Poaceae</taxon>
        <taxon>PACMAD clade</taxon>
        <taxon>Arundinoideae</taxon>
        <taxon>Arundineae</taxon>
        <taxon>Arundo</taxon>
    </lineage>
</organism>
<reference evidence="1" key="2">
    <citation type="journal article" date="2015" name="Data Brief">
        <title>Shoot transcriptome of the giant reed, Arundo donax.</title>
        <authorList>
            <person name="Barrero R.A."/>
            <person name="Guerrero F.D."/>
            <person name="Moolhuijzen P."/>
            <person name="Goolsby J.A."/>
            <person name="Tidwell J."/>
            <person name="Bellgard S.E."/>
            <person name="Bellgard M.I."/>
        </authorList>
    </citation>
    <scope>NUCLEOTIDE SEQUENCE</scope>
    <source>
        <tissue evidence="1">Shoot tissue taken approximately 20 cm above the soil surface</tissue>
    </source>
</reference>
<name>A0A0A9DQ91_ARUDO</name>
<sequence>MSRISKLVQFPMLSGIVPVRLFPLTSKYHRPVSWHMSGDNVPVRELPLKPRYCSTSFQ</sequence>
<protein>
    <submittedName>
        <fullName evidence="1">ERL2</fullName>
    </submittedName>
</protein>
<proteinExistence type="predicted"/>